<evidence type="ECO:0000313" key="1">
    <source>
        <dbReference type="EMBL" id="UNO33452.1"/>
    </source>
</evidence>
<sequence>MNKIKRPKFCDSTAITALTSNRALAYHSTFNGCLPSLKAAYKEYVLTAGVPNKSNYTQLTVNQGEALKYYYAHPPLSHSAINNIRRDSSNSLCPMCGSMHRGTLDHVLPKESYPEFAVFSRNLVPACKCNIVKGKTTANRFGARILHPYYDKILSKRLISAKFSLLGVSPTIDLKILLPRNHVLYPSVMFHVDEVVKKNDILGYLSEQWESFYLHPESVIRGLTPRLTDIVSYFSLLRRELYLLDKKHKGKNNWNSVFVSGLYSRHVGSWILTELQSPHRDTDGMLI</sequence>
<dbReference type="RefSeq" id="WP_080217272.1">
    <property type="nucleotide sequence ID" value="NZ_CP093445.1"/>
</dbReference>
<dbReference type="Gene3D" id="1.10.30.50">
    <property type="match status" value="1"/>
</dbReference>
<gene>
    <name evidence="1" type="ORF">MOV10_20595</name>
</gene>
<dbReference type="AlphaFoldDB" id="A0A8T9IIB7"/>
<evidence type="ECO:0008006" key="2">
    <source>
        <dbReference type="Google" id="ProtNLM"/>
    </source>
</evidence>
<dbReference type="EMBL" id="CP093445">
    <property type="protein sequence ID" value="UNO33452.1"/>
    <property type="molecule type" value="Genomic_DNA"/>
</dbReference>
<proteinExistence type="predicted"/>
<protein>
    <recommendedName>
        <fullName evidence="2">HNH endonuclease</fullName>
    </recommendedName>
</protein>
<organism evidence="1">
    <name type="scientific">Salmonella enterica subsp. enterica serovar Abeokuta</name>
    <dbReference type="NCBI Taxonomy" id="2926665"/>
    <lineage>
        <taxon>Bacteria</taxon>
        <taxon>Pseudomonadati</taxon>
        <taxon>Pseudomonadota</taxon>
        <taxon>Gammaproteobacteria</taxon>
        <taxon>Enterobacterales</taxon>
        <taxon>Enterobacteriaceae</taxon>
        <taxon>Salmonella</taxon>
    </lineage>
</organism>
<accession>A0A8T9IIB7</accession>
<reference evidence="1" key="1">
    <citation type="submission" date="2022-03" db="EMBL/GenBank/DDBJ databases">
        <title>Genome Sequence of a New Salmonella enterica Strain (Salmonella Abeokuta) isolated from Poultry Feed in Nigeria.</title>
        <authorList>
            <person name="Fagbamila I."/>
            <person name="Barco L."/>
            <person name="Monorella C."/>
            <person name="Beld M.V.D."/>
            <person name="Mooijman K."/>
            <person name="Hernandez-Segura A."/>
            <person name="Orsini M."/>
            <person name="Ajayi O."/>
            <person name="Ngulukun S."/>
            <person name="Jambalang A.-R."/>
            <person name="Sati N."/>
            <person name="Emmennaa P."/>
            <person name="Ankeli P."/>
            <person name="Muhammad M."/>
        </authorList>
    </citation>
    <scope>NUCLEOTIDE SEQUENCE</scope>
    <source>
        <strain evidence="1">OG19FER4</strain>
    </source>
</reference>
<name>A0A8T9IIB7_SALET</name>